<dbReference type="PROSITE" id="PS50297">
    <property type="entry name" value="ANK_REP_REGION"/>
    <property type="match status" value="2"/>
</dbReference>
<dbReference type="Gene3D" id="1.25.40.20">
    <property type="entry name" value="Ankyrin repeat-containing domain"/>
    <property type="match status" value="2"/>
</dbReference>
<comment type="caution">
    <text evidence="5">The sequence shown here is derived from an EMBL/GenBank/DDBJ whole genome shotgun (WGS) entry which is preliminary data.</text>
</comment>
<evidence type="ECO:0000313" key="6">
    <source>
        <dbReference type="Proteomes" id="UP000481153"/>
    </source>
</evidence>
<feature type="repeat" description="ANK" evidence="3">
    <location>
        <begin position="380"/>
        <end position="401"/>
    </location>
</feature>
<protein>
    <recommendedName>
        <fullName evidence="4">C2H2-type domain-containing protein</fullName>
    </recommendedName>
</protein>
<evidence type="ECO:0000313" key="5">
    <source>
        <dbReference type="EMBL" id="KAF0738947.1"/>
    </source>
</evidence>
<keyword evidence="6" id="KW-1185">Reference proteome</keyword>
<dbReference type="AlphaFoldDB" id="A0A6G0XFF9"/>
<reference evidence="5 6" key="1">
    <citation type="submission" date="2019-07" db="EMBL/GenBank/DDBJ databases">
        <title>Genomics analysis of Aphanomyces spp. identifies a new class of oomycete effector associated with host adaptation.</title>
        <authorList>
            <person name="Gaulin E."/>
        </authorList>
    </citation>
    <scope>NUCLEOTIDE SEQUENCE [LARGE SCALE GENOMIC DNA]</scope>
    <source>
        <strain evidence="5 6">ATCC 201684</strain>
    </source>
</reference>
<feature type="domain" description="C2H2-type" evidence="4">
    <location>
        <begin position="146"/>
        <end position="167"/>
    </location>
</feature>
<name>A0A6G0XFF9_9STRA</name>
<evidence type="ECO:0000256" key="3">
    <source>
        <dbReference type="PROSITE-ProRule" id="PRU00023"/>
    </source>
</evidence>
<dbReference type="InterPro" id="IPR013087">
    <property type="entry name" value="Znf_C2H2_type"/>
</dbReference>
<evidence type="ECO:0000259" key="4">
    <source>
        <dbReference type="PROSITE" id="PS00028"/>
    </source>
</evidence>
<dbReference type="InterPro" id="IPR036770">
    <property type="entry name" value="Ankyrin_rpt-contain_sf"/>
</dbReference>
<dbReference type="PROSITE" id="PS00028">
    <property type="entry name" value="ZINC_FINGER_C2H2_1"/>
    <property type="match status" value="1"/>
</dbReference>
<dbReference type="VEuPathDB" id="FungiDB:AeMF1_003500"/>
<evidence type="ECO:0000256" key="1">
    <source>
        <dbReference type="ARBA" id="ARBA00022737"/>
    </source>
</evidence>
<dbReference type="Proteomes" id="UP000481153">
    <property type="component" value="Unassembled WGS sequence"/>
</dbReference>
<keyword evidence="1" id="KW-0677">Repeat</keyword>
<sequence length="459" mass="51086">MREIDVTECLNECMADAIQLTLGLDYVEQYAVSRNRVSASRGSQSGADLQVFFANQVFKQHIRTLCDASFPKDTPLRTTVTSSFGLIHEKEYATSEALAAALVDHLTELSQIQTLVADIRHDARGMIKLTTKAHLEWHTIMGRLPCSLCGLFFNGPKGLRVHREIQHQLAYADAKLDVVTTQQQLIVYTAPASDLRLWKQTAEATKRQRRALEPGLDAARRGDLAAMQLLVAQGWNPNDARDIHGNDAMLWAAIEGHVEVCKYLHATHNMNVSALQGKLGRNTLHWTARNGHRELCEWLIHDLKMDVDSPTHDGTTPLHYAVYGEQHEMVRWLVGECGSDIHRLNTFGCNASQWCAMTGNVAILKYLVDQGLDCAILNRNGHSALHKAAIKGHIEICEWLITPRALGGGGLGLRHMQLDDEGFTPTTFASANGHMRLSEILQAKHDELLHEPTNDPPSE</sequence>
<dbReference type="SMART" id="SM00248">
    <property type="entry name" value="ANK"/>
    <property type="match status" value="7"/>
</dbReference>
<proteinExistence type="predicted"/>
<dbReference type="PROSITE" id="PS50088">
    <property type="entry name" value="ANK_REPEAT"/>
    <property type="match status" value="2"/>
</dbReference>
<gene>
    <name evidence="5" type="ORF">Ae201684_005316</name>
</gene>
<keyword evidence="2 3" id="KW-0040">ANK repeat</keyword>
<accession>A0A6G0XFF9</accession>
<evidence type="ECO:0000256" key="2">
    <source>
        <dbReference type="ARBA" id="ARBA00023043"/>
    </source>
</evidence>
<dbReference type="SUPFAM" id="SSF48403">
    <property type="entry name" value="Ankyrin repeat"/>
    <property type="match status" value="1"/>
</dbReference>
<dbReference type="PANTHER" id="PTHR24188:SF29">
    <property type="entry name" value="GH09064P"/>
    <property type="match status" value="1"/>
</dbReference>
<dbReference type="InterPro" id="IPR002110">
    <property type="entry name" value="Ankyrin_rpt"/>
</dbReference>
<dbReference type="Pfam" id="PF12796">
    <property type="entry name" value="Ank_2"/>
    <property type="match status" value="2"/>
</dbReference>
<organism evidence="5 6">
    <name type="scientific">Aphanomyces euteiches</name>
    <dbReference type="NCBI Taxonomy" id="100861"/>
    <lineage>
        <taxon>Eukaryota</taxon>
        <taxon>Sar</taxon>
        <taxon>Stramenopiles</taxon>
        <taxon>Oomycota</taxon>
        <taxon>Saprolegniomycetes</taxon>
        <taxon>Saprolegniales</taxon>
        <taxon>Verrucalvaceae</taxon>
        <taxon>Aphanomyces</taxon>
    </lineage>
</organism>
<feature type="repeat" description="ANK" evidence="3">
    <location>
        <begin position="313"/>
        <end position="334"/>
    </location>
</feature>
<dbReference type="PANTHER" id="PTHR24188">
    <property type="entry name" value="ANKYRIN REPEAT PROTEIN"/>
    <property type="match status" value="1"/>
</dbReference>
<dbReference type="EMBL" id="VJMJ01000068">
    <property type="protein sequence ID" value="KAF0738947.1"/>
    <property type="molecule type" value="Genomic_DNA"/>
</dbReference>